<gene>
    <name evidence="8" type="ORF">E2K98_08290</name>
    <name evidence="7" type="ORF">RCG21_30230</name>
</gene>
<feature type="signal peptide" evidence="5">
    <location>
        <begin position="1"/>
        <end position="29"/>
    </location>
</feature>
<name>A0A4R5VT63_9BACI</name>
<evidence type="ECO:0000256" key="4">
    <source>
        <dbReference type="ARBA" id="ARBA00022807"/>
    </source>
</evidence>
<keyword evidence="3" id="KW-0378">Hydrolase</keyword>
<dbReference type="Pfam" id="PF00877">
    <property type="entry name" value="NLPC_P60"/>
    <property type="match status" value="1"/>
</dbReference>
<dbReference type="InterPro" id="IPR036366">
    <property type="entry name" value="PGBDSf"/>
</dbReference>
<evidence type="ECO:0000256" key="1">
    <source>
        <dbReference type="ARBA" id="ARBA00007074"/>
    </source>
</evidence>
<keyword evidence="2" id="KW-0645">Protease</keyword>
<feature type="domain" description="NlpC/P60" evidence="6">
    <location>
        <begin position="213"/>
        <end position="351"/>
    </location>
</feature>
<dbReference type="PROSITE" id="PS51935">
    <property type="entry name" value="NLPC_P60"/>
    <property type="match status" value="1"/>
</dbReference>
<evidence type="ECO:0000313" key="8">
    <source>
        <dbReference type="EMBL" id="TDK62058.1"/>
    </source>
</evidence>
<dbReference type="GO" id="GO:0008234">
    <property type="term" value="F:cysteine-type peptidase activity"/>
    <property type="evidence" value="ECO:0007669"/>
    <property type="project" value="UniProtKB-KW"/>
</dbReference>
<reference evidence="8 9" key="1">
    <citation type="submission" date="2019-03" db="EMBL/GenBank/DDBJ databases">
        <title>Bacillus niacini sp. nov. a Nicotinate-Metabolizing Mesophile Isolated from Soil.</title>
        <authorList>
            <person name="Zhang G."/>
        </authorList>
    </citation>
    <scope>NUCLEOTIDE SEQUENCE [LARGE SCALE GENOMIC DNA]</scope>
    <source>
        <strain evidence="8 9">WN066</strain>
    </source>
</reference>
<dbReference type="SUPFAM" id="SSF54001">
    <property type="entry name" value="Cysteine proteinases"/>
    <property type="match status" value="1"/>
</dbReference>
<protein>
    <submittedName>
        <fullName evidence="7">DUF5776 domain-containing protein</fullName>
    </submittedName>
    <submittedName>
        <fullName evidence="8">Peptidoglycan endopeptidase</fullName>
    </submittedName>
</protein>
<evidence type="ECO:0000256" key="2">
    <source>
        <dbReference type="ARBA" id="ARBA00022670"/>
    </source>
</evidence>
<dbReference type="PANTHER" id="PTHR47359:SF3">
    <property type="entry name" value="NLP_P60 DOMAIN-CONTAINING PROTEIN-RELATED"/>
    <property type="match status" value="1"/>
</dbReference>
<keyword evidence="4" id="KW-0788">Thiol protease</keyword>
<keyword evidence="5" id="KW-0732">Signal</keyword>
<dbReference type="AlphaFoldDB" id="A0A4R5VT63"/>
<dbReference type="Pfam" id="PF01471">
    <property type="entry name" value="PG_binding_1"/>
    <property type="match status" value="1"/>
</dbReference>
<evidence type="ECO:0000256" key="3">
    <source>
        <dbReference type="ARBA" id="ARBA00022801"/>
    </source>
</evidence>
<comment type="caution">
    <text evidence="8">The sequence shown here is derived from an EMBL/GenBank/DDBJ whole genome shotgun (WGS) entry which is preliminary data.</text>
</comment>
<evidence type="ECO:0000313" key="7">
    <source>
        <dbReference type="EMBL" id="MDQ6600550.1"/>
    </source>
</evidence>
<dbReference type="InterPro" id="IPR000064">
    <property type="entry name" value="NLP_P60_dom"/>
</dbReference>
<reference evidence="7" key="2">
    <citation type="submission" date="2023-08" db="EMBL/GenBank/DDBJ databases">
        <title>Nitrogen cycling bacteria in agricultural field soils.</title>
        <authorList>
            <person name="Jang J."/>
        </authorList>
    </citation>
    <scope>NUCLEOTIDE SEQUENCE</scope>
    <source>
        <strain evidence="7">PS3-36</strain>
    </source>
</reference>
<dbReference type="PANTHER" id="PTHR47359">
    <property type="entry name" value="PEPTIDOGLYCAN DL-ENDOPEPTIDASE CWLO"/>
    <property type="match status" value="1"/>
</dbReference>
<dbReference type="Gene3D" id="3.90.1720.10">
    <property type="entry name" value="endopeptidase domain like (from Nostoc punctiforme)"/>
    <property type="match status" value="1"/>
</dbReference>
<comment type="similarity">
    <text evidence="1">Belongs to the peptidase C40 family.</text>
</comment>
<dbReference type="InterPro" id="IPR051794">
    <property type="entry name" value="PG_Endopeptidase_C40"/>
</dbReference>
<evidence type="ECO:0000313" key="9">
    <source>
        <dbReference type="Proteomes" id="UP000295132"/>
    </source>
</evidence>
<accession>A0A4R5VT63</accession>
<dbReference type="EMBL" id="JAVGVR010000001">
    <property type="protein sequence ID" value="MDQ6600550.1"/>
    <property type="molecule type" value="Genomic_DNA"/>
</dbReference>
<dbReference type="InterPro" id="IPR036365">
    <property type="entry name" value="PGBD-like_sf"/>
</dbReference>
<sequence>MKFKWFKSLVVTAAILGFGMTVSESSVHAEEVSFYTSNPVIIKVKMPTYTYQDIELTKKIALQKKDTFLHVKRLVKTETGKPRLQLTNGKYVTANKLKVVKTKGYQNPKRYYQVQYKQIQPTGKVGYNLSRGYEGVKTWKVMRKLGIIGTHGYAKYNNKTWYAVRSFQAKHKLPVTGDVDLRTWQKLGFSESSWYSIDSYIAPLKAHAWDGRSAHIEAMIKQAYQYMGNPYIVGASSSPKYGLDCSGLVTQALYAAGINPVPVSSIQHAHPGNEWNSRKLFASKNFKHVPYSQRQRGDLIFYYQPGTHTIWHVAIYLGNNKVIESWPPRVMIQPIKNSHRNVIAGVARPFL</sequence>
<keyword evidence="10" id="KW-1185">Reference proteome</keyword>
<feature type="chain" id="PRO_5044608847" evidence="5">
    <location>
        <begin position="30"/>
        <end position="351"/>
    </location>
</feature>
<dbReference type="InterPro" id="IPR044081">
    <property type="entry name" value="DUF5776"/>
</dbReference>
<dbReference type="GO" id="GO:0006508">
    <property type="term" value="P:proteolysis"/>
    <property type="evidence" value="ECO:0007669"/>
    <property type="project" value="UniProtKB-KW"/>
</dbReference>
<dbReference type="Proteomes" id="UP000295132">
    <property type="component" value="Unassembled WGS sequence"/>
</dbReference>
<dbReference type="RefSeq" id="WP_133333789.1">
    <property type="nucleotide sequence ID" value="NZ_JAVGVR010000001.1"/>
</dbReference>
<evidence type="ECO:0000256" key="5">
    <source>
        <dbReference type="SAM" id="SignalP"/>
    </source>
</evidence>
<evidence type="ECO:0000259" key="6">
    <source>
        <dbReference type="PROSITE" id="PS51935"/>
    </source>
</evidence>
<dbReference type="EMBL" id="SMYO01000004">
    <property type="protein sequence ID" value="TDK62058.1"/>
    <property type="molecule type" value="Genomic_DNA"/>
</dbReference>
<proteinExistence type="inferred from homology"/>
<evidence type="ECO:0000313" key="10">
    <source>
        <dbReference type="Proteomes" id="UP001178888"/>
    </source>
</evidence>
<dbReference type="Pfam" id="PF19087">
    <property type="entry name" value="DUF5776"/>
    <property type="match status" value="1"/>
</dbReference>
<dbReference type="SUPFAM" id="SSF47090">
    <property type="entry name" value="PGBD-like"/>
    <property type="match status" value="1"/>
</dbReference>
<dbReference type="InterPro" id="IPR002477">
    <property type="entry name" value="Peptidoglycan-bd-like"/>
</dbReference>
<dbReference type="Gene3D" id="1.10.101.10">
    <property type="entry name" value="PGBD-like superfamily/PGBD"/>
    <property type="match status" value="1"/>
</dbReference>
<organism evidence="8 9">
    <name type="scientific">Bacillus salipaludis</name>
    <dbReference type="NCBI Taxonomy" id="2547811"/>
    <lineage>
        <taxon>Bacteria</taxon>
        <taxon>Bacillati</taxon>
        <taxon>Bacillota</taxon>
        <taxon>Bacilli</taxon>
        <taxon>Bacillales</taxon>
        <taxon>Bacillaceae</taxon>
        <taxon>Bacillus</taxon>
    </lineage>
</organism>
<dbReference type="InterPro" id="IPR038765">
    <property type="entry name" value="Papain-like_cys_pep_sf"/>
</dbReference>
<dbReference type="Proteomes" id="UP001178888">
    <property type="component" value="Unassembled WGS sequence"/>
</dbReference>